<feature type="transmembrane region" description="Helical" evidence="4">
    <location>
        <begin position="20"/>
        <end position="43"/>
    </location>
</feature>
<comment type="caution">
    <text evidence="6">The sequence shown here is derived from an EMBL/GenBank/DDBJ whole genome shotgun (WGS) entry which is preliminary data.</text>
</comment>
<name>A0ABW4SG62_9BACL</name>
<organism evidence="6 7">
    <name type="scientific">Sporosarcina siberiensis</name>
    <dbReference type="NCBI Taxonomy" id="1365606"/>
    <lineage>
        <taxon>Bacteria</taxon>
        <taxon>Bacillati</taxon>
        <taxon>Bacillota</taxon>
        <taxon>Bacilli</taxon>
        <taxon>Bacillales</taxon>
        <taxon>Caryophanaceae</taxon>
        <taxon>Sporosarcina</taxon>
    </lineage>
</organism>
<sequence length="458" mass="53106">MRQPIFQDQTGKRWRRIKTIFFSSLLVIGAILSIDVLNHYQIIDVQMISNVNSSIFLIIKKMFIYYLIFALIIGVLRLLILFYFSFRHWRKYKRGKKLDFDNQRLTVTVVIPASNEEVVIRKTVEAVLRSNYPIEEILVIDDGSKDFTAARVKQNFSDEPKVKLIRKKNGGKASALNIGFQKAVGDIVITIDADTVVRQTTIFHLVSHFGNPKIAAVSGNCKIGNIKNQLTLWQHIEYVTANNLEKRALHELDCITVVPGSNSAWRKQVVEEAGFFHNDTLAEDTDLTLRILNAGYRIVFDAEAISYEECPETAQEFLKQRFRWSYGIVQSLWKNRWEIIKSENKKLKYFAIPSMLFSYLLYLTSPIIDVLFIIALVLGVKSIYIYVLFFYLIDFLSSFYAFKLERENLKPLRWVIVQRIAYRYLIAYVTWKSFIVVLKGNGVGWVKSNRSGNNNYPL</sequence>
<dbReference type="Proteomes" id="UP001597218">
    <property type="component" value="Unassembled WGS sequence"/>
</dbReference>
<dbReference type="PANTHER" id="PTHR43630:SF1">
    <property type="entry name" value="POLY-BETA-1,6-N-ACETYL-D-GLUCOSAMINE SYNTHASE"/>
    <property type="match status" value="1"/>
</dbReference>
<protein>
    <submittedName>
        <fullName evidence="6">Glycosyltransferase</fullName>
        <ecNumber evidence="6">2.4.-.-</ecNumber>
    </submittedName>
</protein>
<keyword evidence="4" id="KW-0472">Membrane</keyword>
<reference evidence="7" key="1">
    <citation type="journal article" date="2019" name="Int. J. Syst. Evol. Microbiol.">
        <title>The Global Catalogue of Microorganisms (GCM) 10K type strain sequencing project: providing services to taxonomists for standard genome sequencing and annotation.</title>
        <authorList>
            <consortium name="The Broad Institute Genomics Platform"/>
            <consortium name="The Broad Institute Genome Sequencing Center for Infectious Disease"/>
            <person name="Wu L."/>
            <person name="Ma J."/>
        </authorList>
    </citation>
    <scope>NUCLEOTIDE SEQUENCE [LARGE SCALE GENOMIC DNA]</scope>
    <source>
        <strain evidence="7">CGMCC 4.7177</strain>
    </source>
</reference>
<evidence type="ECO:0000313" key="7">
    <source>
        <dbReference type="Proteomes" id="UP001597218"/>
    </source>
</evidence>
<evidence type="ECO:0000256" key="1">
    <source>
        <dbReference type="ARBA" id="ARBA00006739"/>
    </source>
</evidence>
<dbReference type="RefSeq" id="WP_381537860.1">
    <property type="nucleotide sequence ID" value="NZ_JBHUGI010000027.1"/>
</dbReference>
<feature type="transmembrane region" description="Helical" evidence="4">
    <location>
        <begin position="63"/>
        <end position="86"/>
    </location>
</feature>
<dbReference type="InterPro" id="IPR029044">
    <property type="entry name" value="Nucleotide-diphossugar_trans"/>
</dbReference>
<evidence type="ECO:0000259" key="5">
    <source>
        <dbReference type="Pfam" id="PF00535"/>
    </source>
</evidence>
<dbReference type="Pfam" id="PF00535">
    <property type="entry name" value="Glycos_transf_2"/>
    <property type="match status" value="1"/>
</dbReference>
<dbReference type="CDD" id="cd06423">
    <property type="entry name" value="CESA_like"/>
    <property type="match status" value="1"/>
</dbReference>
<dbReference type="PANTHER" id="PTHR43630">
    <property type="entry name" value="POLY-BETA-1,6-N-ACETYL-D-GLUCOSAMINE SYNTHASE"/>
    <property type="match status" value="1"/>
</dbReference>
<feature type="transmembrane region" description="Helical" evidence="4">
    <location>
        <begin position="383"/>
        <end position="402"/>
    </location>
</feature>
<keyword evidence="2 6" id="KW-0328">Glycosyltransferase</keyword>
<dbReference type="InterPro" id="IPR001173">
    <property type="entry name" value="Glyco_trans_2-like"/>
</dbReference>
<accession>A0ABW4SG62</accession>
<feature type="domain" description="Glycosyltransferase 2-like" evidence="5">
    <location>
        <begin position="108"/>
        <end position="272"/>
    </location>
</feature>
<evidence type="ECO:0000256" key="2">
    <source>
        <dbReference type="ARBA" id="ARBA00022676"/>
    </source>
</evidence>
<dbReference type="GO" id="GO:0016757">
    <property type="term" value="F:glycosyltransferase activity"/>
    <property type="evidence" value="ECO:0007669"/>
    <property type="project" value="UniProtKB-KW"/>
</dbReference>
<keyword evidence="4" id="KW-1133">Transmembrane helix</keyword>
<gene>
    <name evidence="6" type="ORF">ACFSFY_10495</name>
</gene>
<evidence type="ECO:0000313" key="6">
    <source>
        <dbReference type="EMBL" id="MFD1928478.1"/>
    </source>
</evidence>
<dbReference type="EMBL" id="JBHUGI010000027">
    <property type="protein sequence ID" value="MFD1928478.1"/>
    <property type="molecule type" value="Genomic_DNA"/>
</dbReference>
<evidence type="ECO:0000256" key="4">
    <source>
        <dbReference type="SAM" id="Phobius"/>
    </source>
</evidence>
<dbReference type="EC" id="2.4.-.-" evidence="6"/>
<keyword evidence="4" id="KW-0812">Transmembrane</keyword>
<proteinExistence type="inferred from homology"/>
<evidence type="ECO:0000256" key="3">
    <source>
        <dbReference type="ARBA" id="ARBA00022679"/>
    </source>
</evidence>
<keyword evidence="7" id="KW-1185">Reference proteome</keyword>
<keyword evidence="3 6" id="KW-0808">Transferase</keyword>
<feature type="transmembrane region" description="Helical" evidence="4">
    <location>
        <begin position="356"/>
        <end position="377"/>
    </location>
</feature>
<dbReference type="Gene3D" id="3.90.550.10">
    <property type="entry name" value="Spore Coat Polysaccharide Biosynthesis Protein SpsA, Chain A"/>
    <property type="match status" value="1"/>
</dbReference>
<dbReference type="SUPFAM" id="SSF53448">
    <property type="entry name" value="Nucleotide-diphospho-sugar transferases"/>
    <property type="match status" value="1"/>
</dbReference>
<comment type="similarity">
    <text evidence="1">Belongs to the glycosyltransferase 2 family.</text>
</comment>